<gene>
    <name evidence="10" type="ordered locus">KRH_19390</name>
</gene>
<evidence type="ECO:0000256" key="8">
    <source>
        <dbReference type="ARBA" id="ARBA00023264"/>
    </source>
</evidence>
<evidence type="ECO:0000256" key="6">
    <source>
        <dbReference type="ARBA" id="ARBA00022840"/>
    </source>
</evidence>
<keyword evidence="4" id="KW-0547">Nucleotide-binding</keyword>
<evidence type="ECO:0000313" key="10">
    <source>
        <dbReference type="EMBL" id="BAG30286.1"/>
    </source>
</evidence>
<dbReference type="PANTHER" id="PTHR12358:SF54">
    <property type="entry name" value="SPHINGOSINE KINASE RELATED PROTEIN"/>
    <property type="match status" value="1"/>
</dbReference>
<dbReference type="eggNOG" id="COG1597">
    <property type="taxonomic scope" value="Bacteria"/>
</dbReference>
<dbReference type="RefSeq" id="WP_012399007.1">
    <property type="nucleotide sequence ID" value="NC_010617.1"/>
</dbReference>
<keyword evidence="7" id="KW-0443">Lipid metabolism</keyword>
<dbReference type="Pfam" id="PF19279">
    <property type="entry name" value="YegS_C"/>
    <property type="match status" value="1"/>
</dbReference>
<dbReference type="InterPro" id="IPR016064">
    <property type="entry name" value="NAD/diacylglycerol_kinase_sf"/>
</dbReference>
<dbReference type="InterPro" id="IPR045540">
    <property type="entry name" value="YegS/DAGK_C"/>
</dbReference>
<evidence type="ECO:0000259" key="9">
    <source>
        <dbReference type="PROSITE" id="PS50146"/>
    </source>
</evidence>
<evidence type="ECO:0000256" key="4">
    <source>
        <dbReference type="ARBA" id="ARBA00022741"/>
    </source>
</evidence>
<organism evidence="10 11">
    <name type="scientific">Kocuria rhizophila (strain ATCC 9341 / DSM 348 / NBRC 103217 / DC2201)</name>
    <dbReference type="NCBI Taxonomy" id="378753"/>
    <lineage>
        <taxon>Bacteria</taxon>
        <taxon>Bacillati</taxon>
        <taxon>Actinomycetota</taxon>
        <taxon>Actinomycetes</taxon>
        <taxon>Micrococcales</taxon>
        <taxon>Micrococcaceae</taxon>
        <taxon>Kocuria</taxon>
    </lineage>
</organism>
<dbReference type="Pfam" id="PF00781">
    <property type="entry name" value="DAGK_cat"/>
    <property type="match status" value="1"/>
</dbReference>
<evidence type="ECO:0000256" key="3">
    <source>
        <dbReference type="ARBA" id="ARBA00022679"/>
    </source>
</evidence>
<dbReference type="AlphaFoldDB" id="B2GGH0"/>
<dbReference type="SUPFAM" id="SSF111331">
    <property type="entry name" value="NAD kinase/diacylglycerol kinase-like"/>
    <property type="match status" value="1"/>
</dbReference>
<dbReference type="InterPro" id="IPR050187">
    <property type="entry name" value="Lipid_Phosphate_FormReg"/>
</dbReference>
<evidence type="ECO:0000256" key="1">
    <source>
        <dbReference type="ARBA" id="ARBA00001946"/>
    </source>
</evidence>
<dbReference type="EMBL" id="AP009152">
    <property type="protein sequence ID" value="BAG30286.1"/>
    <property type="molecule type" value="Genomic_DNA"/>
</dbReference>
<dbReference type="Gene3D" id="3.40.50.10330">
    <property type="entry name" value="Probable inorganic polyphosphate/atp-NAD kinase, domain 1"/>
    <property type="match status" value="1"/>
</dbReference>
<dbReference type="PROSITE" id="PS50146">
    <property type="entry name" value="DAGK"/>
    <property type="match status" value="1"/>
</dbReference>
<keyword evidence="11" id="KW-1185">Reference proteome</keyword>
<evidence type="ECO:0000256" key="7">
    <source>
        <dbReference type="ARBA" id="ARBA00023209"/>
    </source>
</evidence>
<evidence type="ECO:0000256" key="5">
    <source>
        <dbReference type="ARBA" id="ARBA00022777"/>
    </source>
</evidence>
<keyword evidence="5" id="KW-0418">Kinase</keyword>
<keyword evidence="3" id="KW-0808">Transferase</keyword>
<proteinExistence type="inferred from homology"/>
<evidence type="ECO:0000313" key="11">
    <source>
        <dbReference type="Proteomes" id="UP000008838"/>
    </source>
</evidence>
<reference evidence="10 11" key="1">
    <citation type="journal article" date="2008" name="J. Bacteriol.">
        <title>Complete genome sequence of the soil actinomycete Kocuria rhizophila.</title>
        <authorList>
            <person name="Takarada H."/>
            <person name="Sekine M."/>
            <person name="Kosugi H."/>
            <person name="Matsuo Y."/>
            <person name="Fujisawa T."/>
            <person name="Omata S."/>
            <person name="Kishi E."/>
            <person name="Shimizu A."/>
            <person name="Tsukatani N."/>
            <person name="Tanikawa S."/>
            <person name="Fujita N."/>
            <person name="Harayama S."/>
        </authorList>
    </citation>
    <scope>NUCLEOTIDE SEQUENCE [LARGE SCALE GENOMIC DNA]</scope>
    <source>
        <strain evidence="11">ATCC 9341 / DSM 348 / NBRC 103217 / DC2201</strain>
    </source>
</reference>
<accession>B2GGH0</accession>
<dbReference type="GO" id="GO:0016301">
    <property type="term" value="F:kinase activity"/>
    <property type="evidence" value="ECO:0007669"/>
    <property type="project" value="UniProtKB-KW"/>
</dbReference>
<feature type="domain" description="DAGKc" evidence="9">
    <location>
        <begin position="6"/>
        <end position="136"/>
    </location>
</feature>
<comment type="cofactor">
    <cofactor evidence="1">
        <name>Mg(2+)</name>
        <dbReference type="ChEBI" id="CHEBI:18420"/>
    </cofactor>
</comment>
<keyword evidence="6" id="KW-0067">ATP-binding</keyword>
<protein>
    <recommendedName>
        <fullName evidence="9">DAGKc domain-containing protein</fullName>
    </recommendedName>
</protein>
<keyword evidence="7" id="KW-0444">Lipid biosynthesis</keyword>
<dbReference type="HOGENOM" id="CLU_045532_2_2_11"/>
<dbReference type="KEGG" id="krh:KRH_19390"/>
<dbReference type="GO" id="GO:0005524">
    <property type="term" value="F:ATP binding"/>
    <property type="evidence" value="ECO:0007669"/>
    <property type="project" value="UniProtKB-KW"/>
</dbReference>
<name>B2GGH0_KOCRD</name>
<keyword evidence="8" id="KW-1208">Phospholipid metabolism</keyword>
<dbReference type="InterPro" id="IPR017438">
    <property type="entry name" value="ATP-NAD_kinase_N"/>
</dbReference>
<sequence>MPELPRTPQRVAVVVNPTKALAELAQDAVIIACRKAGWADPVIFETEADDPGFSMARRAVDMGADVVLAAGGDGTIRAVGASLAGGEIPLGLLPLGTGNLLARNLQADLADPHHSVDVALFGSEKAIDTVGMHLETPDGRSEDHRFLVMGGAGFDAQIMADTKDDLKDLVGWAAYAEAGARNLFSGPRWARFSVDGGPWVSRLVRSVMVCNCGELTAGIVLAPKARLDDGFLDLVVMTPRSAVGWLRMAAKVVLQHRHEPPVINYYSGKSVRVEFHEPIESEVDGDPLGSVQAFETTIHHRSLKVRVPPSQADDVDAHRAGTHG</sequence>
<comment type="similarity">
    <text evidence="2">Belongs to the diacylglycerol/lipid kinase family.</text>
</comment>
<dbReference type="GO" id="GO:0008654">
    <property type="term" value="P:phospholipid biosynthetic process"/>
    <property type="evidence" value="ECO:0007669"/>
    <property type="project" value="UniProtKB-KW"/>
</dbReference>
<dbReference type="Gene3D" id="2.60.200.40">
    <property type="match status" value="1"/>
</dbReference>
<dbReference type="InterPro" id="IPR001206">
    <property type="entry name" value="Diacylglycerol_kinase_cat_dom"/>
</dbReference>
<keyword evidence="7" id="KW-0594">Phospholipid biosynthesis</keyword>
<dbReference type="Proteomes" id="UP000008838">
    <property type="component" value="Chromosome"/>
</dbReference>
<dbReference type="STRING" id="378753.KRH_19390"/>
<dbReference type="PANTHER" id="PTHR12358">
    <property type="entry name" value="SPHINGOSINE KINASE"/>
    <property type="match status" value="1"/>
</dbReference>
<evidence type="ECO:0000256" key="2">
    <source>
        <dbReference type="ARBA" id="ARBA00005983"/>
    </source>
</evidence>